<proteinExistence type="predicted"/>
<keyword evidence="2" id="KW-1185">Reference proteome</keyword>
<dbReference type="Proteomes" id="UP000237000">
    <property type="component" value="Unassembled WGS sequence"/>
</dbReference>
<evidence type="ECO:0008006" key="3">
    <source>
        <dbReference type="Google" id="ProtNLM"/>
    </source>
</evidence>
<accession>A0A2P5FGP3</accession>
<evidence type="ECO:0000313" key="2">
    <source>
        <dbReference type="Proteomes" id="UP000237000"/>
    </source>
</evidence>
<name>A0A2P5FGP3_TREOI</name>
<reference evidence="2" key="1">
    <citation type="submission" date="2016-06" db="EMBL/GenBank/DDBJ databases">
        <title>Parallel loss of symbiosis genes in relatives of nitrogen-fixing non-legume Parasponia.</title>
        <authorList>
            <person name="Van Velzen R."/>
            <person name="Holmer R."/>
            <person name="Bu F."/>
            <person name="Rutten L."/>
            <person name="Van Zeijl A."/>
            <person name="Liu W."/>
            <person name="Santuari L."/>
            <person name="Cao Q."/>
            <person name="Sharma T."/>
            <person name="Shen D."/>
            <person name="Roswanjaya Y."/>
            <person name="Wardhani T."/>
            <person name="Kalhor M.S."/>
            <person name="Jansen J."/>
            <person name="Van den Hoogen J."/>
            <person name="Gungor B."/>
            <person name="Hartog M."/>
            <person name="Hontelez J."/>
            <person name="Verver J."/>
            <person name="Yang W.-C."/>
            <person name="Schijlen E."/>
            <person name="Repin R."/>
            <person name="Schilthuizen M."/>
            <person name="Schranz E."/>
            <person name="Heidstra R."/>
            <person name="Miyata K."/>
            <person name="Fedorova E."/>
            <person name="Kohlen W."/>
            <person name="Bisseling T."/>
            <person name="Smit S."/>
            <person name="Geurts R."/>
        </authorList>
    </citation>
    <scope>NUCLEOTIDE SEQUENCE [LARGE SCALE GENOMIC DNA]</scope>
    <source>
        <strain evidence="2">cv. RG33-2</strain>
    </source>
</reference>
<dbReference type="InParanoid" id="A0A2P5FGP3"/>
<evidence type="ECO:0000313" key="1">
    <source>
        <dbReference type="EMBL" id="PON96953.1"/>
    </source>
</evidence>
<sequence>MVARDNHNNILYLAPKKVQASSALEAKILAVEFGSQFCLAQGWNDAILFLDAQLVATAVALRCALQ</sequence>
<dbReference type="EMBL" id="JXTC01000035">
    <property type="protein sequence ID" value="PON96953.1"/>
    <property type="molecule type" value="Genomic_DNA"/>
</dbReference>
<organism evidence="1 2">
    <name type="scientific">Trema orientale</name>
    <name type="common">Charcoal tree</name>
    <name type="synonym">Celtis orientalis</name>
    <dbReference type="NCBI Taxonomy" id="63057"/>
    <lineage>
        <taxon>Eukaryota</taxon>
        <taxon>Viridiplantae</taxon>
        <taxon>Streptophyta</taxon>
        <taxon>Embryophyta</taxon>
        <taxon>Tracheophyta</taxon>
        <taxon>Spermatophyta</taxon>
        <taxon>Magnoliopsida</taxon>
        <taxon>eudicotyledons</taxon>
        <taxon>Gunneridae</taxon>
        <taxon>Pentapetalae</taxon>
        <taxon>rosids</taxon>
        <taxon>fabids</taxon>
        <taxon>Rosales</taxon>
        <taxon>Cannabaceae</taxon>
        <taxon>Trema</taxon>
    </lineage>
</organism>
<gene>
    <name evidence="1" type="ORF">TorRG33x02_073320</name>
</gene>
<comment type="caution">
    <text evidence="1">The sequence shown here is derived from an EMBL/GenBank/DDBJ whole genome shotgun (WGS) entry which is preliminary data.</text>
</comment>
<protein>
    <recommendedName>
        <fullName evidence="3">RNase H type-1 domain-containing protein</fullName>
    </recommendedName>
</protein>
<dbReference type="AlphaFoldDB" id="A0A2P5FGP3"/>